<dbReference type="RefSeq" id="WP_145283002.1">
    <property type="nucleotide sequence ID" value="NZ_CP036318.1"/>
</dbReference>
<sequence length="382" mass="42404">MKMLFVAPMPPPMTGNSLPVKVLKEELQADHDIDVINLNKRQHKAAGITSAGRMARIMSVLCQFCLSQRRYDVLYITVAESWLGNVRDIVMLMICRKRLSTVVLHMLGGAGMHDILAKGKGVRFLLNRYLMGRVGAIVVEGDTQRNTFAHVAARSKIHVIPNFAEDYLFCSDVEVNQAFDDTAMVRILFLSNMLYGKGHLELLEAYMSLPAETRANVTLDFAGKLVFETESFRKMIDEDSNVTFHGPVYGSAKRDIYLKSHVFCLPTYYPYEGQPFCILEAYATGCAVVTTDHSGIRNVFQEPGNGFEVTKKSVDDLAAKITHVVENRSGLRKIALNNLEVARAKYTKDAYVESMSSVLQAVAKSLQSEDSSSSRGAEQGGP</sequence>
<name>A0A518IQ81_9BACT</name>
<reference evidence="2 3" key="1">
    <citation type="submission" date="2019-02" db="EMBL/GenBank/DDBJ databases">
        <title>Deep-cultivation of Planctomycetes and their phenomic and genomic characterization uncovers novel biology.</title>
        <authorList>
            <person name="Wiegand S."/>
            <person name="Jogler M."/>
            <person name="Boedeker C."/>
            <person name="Pinto D."/>
            <person name="Vollmers J."/>
            <person name="Rivas-Marin E."/>
            <person name="Kohn T."/>
            <person name="Peeters S.H."/>
            <person name="Heuer A."/>
            <person name="Rast P."/>
            <person name="Oberbeckmann S."/>
            <person name="Bunk B."/>
            <person name="Jeske O."/>
            <person name="Meyerdierks A."/>
            <person name="Storesund J.E."/>
            <person name="Kallscheuer N."/>
            <person name="Luecker S."/>
            <person name="Lage O.M."/>
            <person name="Pohl T."/>
            <person name="Merkel B.J."/>
            <person name="Hornburger P."/>
            <person name="Mueller R.-W."/>
            <person name="Bruemmer F."/>
            <person name="Labrenz M."/>
            <person name="Spormann A.M."/>
            <person name="Op den Camp H."/>
            <person name="Overmann J."/>
            <person name="Amann R."/>
            <person name="Jetten M.S.M."/>
            <person name="Mascher T."/>
            <person name="Medema M.H."/>
            <person name="Devos D.P."/>
            <person name="Kaster A.-K."/>
            <person name="Ovreas L."/>
            <person name="Rohde M."/>
            <person name="Galperin M.Y."/>
            <person name="Jogler C."/>
        </authorList>
    </citation>
    <scope>NUCLEOTIDE SEQUENCE [LARGE SCALE GENOMIC DNA]</scope>
    <source>
        <strain evidence="2 3">Mal33</strain>
    </source>
</reference>
<dbReference type="InterPro" id="IPR001296">
    <property type="entry name" value="Glyco_trans_1"/>
</dbReference>
<dbReference type="PANTHER" id="PTHR45947">
    <property type="entry name" value="SULFOQUINOVOSYL TRANSFERASE SQD2"/>
    <property type="match status" value="1"/>
</dbReference>
<keyword evidence="2" id="KW-0328">Glycosyltransferase</keyword>
<proteinExistence type="predicted"/>
<dbReference type="CDD" id="cd03801">
    <property type="entry name" value="GT4_PimA-like"/>
    <property type="match status" value="1"/>
</dbReference>
<dbReference type="Proteomes" id="UP000316770">
    <property type="component" value="Chromosome"/>
</dbReference>
<keyword evidence="3" id="KW-1185">Reference proteome</keyword>
<dbReference type="InterPro" id="IPR050194">
    <property type="entry name" value="Glycosyltransferase_grp1"/>
</dbReference>
<evidence type="ECO:0000313" key="2">
    <source>
        <dbReference type="EMBL" id="QDV55220.1"/>
    </source>
</evidence>
<dbReference type="Gene3D" id="3.40.50.2000">
    <property type="entry name" value="Glycogen Phosphorylase B"/>
    <property type="match status" value="2"/>
</dbReference>
<gene>
    <name evidence="2" type="primary">mshA_2</name>
    <name evidence="2" type="ORF">Mal33_11900</name>
</gene>
<dbReference type="PANTHER" id="PTHR45947:SF3">
    <property type="entry name" value="SULFOQUINOVOSYL TRANSFERASE SQD2"/>
    <property type="match status" value="1"/>
</dbReference>
<organism evidence="2 3">
    <name type="scientific">Rosistilla oblonga</name>
    <dbReference type="NCBI Taxonomy" id="2527990"/>
    <lineage>
        <taxon>Bacteria</taxon>
        <taxon>Pseudomonadati</taxon>
        <taxon>Planctomycetota</taxon>
        <taxon>Planctomycetia</taxon>
        <taxon>Pirellulales</taxon>
        <taxon>Pirellulaceae</taxon>
        <taxon>Rosistilla</taxon>
    </lineage>
</organism>
<dbReference type="EC" id="2.4.1.250" evidence="2"/>
<dbReference type="EMBL" id="CP036318">
    <property type="protein sequence ID" value="QDV55220.1"/>
    <property type="molecule type" value="Genomic_DNA"/>
</dbReference>
<dbReference type="SUPFAM" id="SSF53756">
    <property type="entry name" value="UDP-Glycosyltransferase/glycogen phosphorylase"/>
    <property type="match status" value="1"/>
</dbReference>
<accession>A0A518IQ81</accession>
<protein>
    <submittedName>
        <fullName evidence="2">D-inositol-3-phosphate glycosyltransferase</fullName>
        <ecNumber evidence="2">2.4.1.250</ecNumber>
    </submittedName>
</protein>
<keyword evidence="2" id="KW-0808">Transferase</keyword>
<feature type="domain" description="Glycosyl transferase family 1" evidence="1">
    <location>
        <begin position="187"/>
        <end position="333"/>
    </location>
</feature>
<dbReference type="Pfam" id="PF00534">
    <property type="entry name" value="Glycos_transf_1"/>
    <property type="match status" value="1"/>
</dbReference>
<evidence type="ECO:0000259" key="1">
    <source>
        <dbReference type="Pfam" id="PF00534"/>
    </source>
</evidence>
<dbReference type="GO" id="GO:0102710">
    <property type="term" value="F:D-inositol-3-phosphate glycosyltransferase activity"/>
    <property type="evidence" value="ECO:0007669"/>
    <property type="project" value="UniProtKB-EC"/>
</dbReference>
<dbReference type="AlphaFoldDB" id="A0A518IQ81"/>
<evidence type="ECO:0000313" key="3">
    <source>
        <dbReference type="Proteomes" id="UP000316770"/>
    </source>
</evidence>